<feature type="coiled-coil region" evidence="1">
    <location>
        <begin position="208"/>
        <end position="235"/>
    </location>
</feature>
<feature type="region of interest" description="Disordered" evidence="2">
    <location>
        <begin position="130"/>
        <end position="166"/>
    </location>
</feature>
<dbReference type="GO" id="GO:0097542">
    <property type="term" value="C:ciliary tip"/>
    <property type="evidence" value="ECO:0000318"/>
    <property type="project" value="GO_Central"/>
</dbReference>
<feature type="region of interest" description="Disordered" evidence="2">
    <location>
        <begin position="64"/>
        <end position="84"/>
    </location>
</feature>
<dbReference type="FunCoup" id="E9FTQ1">
    <property type="interactions" value="33"/>
</dbReference>
<dbReference type="EMBL" id="GL732524">
    <property type="protein sequence ID" value="EFX89407.1"/>
    <property type="molecule type" value="Genomic_DNA"/>
</dbReference>
<dbReference type="GO" id="GO:0003341">
    <property type="term" value="P:cilium movement"/>
    <property type="evidence" value="ECO:0000318"/>
    <property type="project" value="GO_Central"/>
</dbReference>
<dbReference type="GO" id="GO:0036158">
    <property type="term" value="P:outer dynein arm assembly"/>
    <property type="evidence" value="ECO:0000318"/>
    <property type="project" value="GO_Central"/>
</dbReference>
<evidence type="ECO:0000313" key="3">
    <source>
        <dbReference type="EMBL" id="EFX89407.1"/>
    </source>
</evidence>
<dbReference type="OrthoDB" id="10255247at2759"/>
<keyword evidence="1" id="KW-0175">Coiled coil</keyword>
<dbReference type="Proteomes" id="UP000000305">
    <property type="component" value="Unassembled WGS sequence"/>
</dbReference>
<organism evidence="3 4">
    <name type="scientific">Daphnia pulex</name>
    <name type="common">Water flea</name>
    <dbReference type="NCBI Taxonomy" id="6669"/>
    <lineage>
        <taxon>Eukaryota</taxon>
        <taxon>Metazoa</taxon>
        <taxon>Ecdysozoa</taxon>
        <taxon>Arthropoda</taxon>
        <taxon>Crustacea</taxon>
        <taxon>Branchiopoda</taxon>
        <taxon>Diplostraca</taxon>
        <taxon>Cladocera</taxon>
        <taxon>Anomopoda</taxon>
        <taxon>Daphniidae</taxon>
        <taxon>Daphnia</taxon>
    </lineage>
</organism>
<dbReference type="AlphaFoldDB" id="E9FTQ1"/>
<dbReference type="InterPro" id="IPR033192">
    <property type="entry name" value="ODAD3"/>
</dbReference>
<proteinExistence type="predicted"/>
<dbReference type="InParanoid" id="E9FTQ1"/>
<sequence length="502" mass="54863">MITQTMMLRLLLMTGQYQHKMMDEEATLTEIQSIRQKMVEAYHIQRQYKTILDVISAKGSATKVNSPTWRKAPPIPNWRPPNSRSEVREAAKRARDMAKTELQHHEETLVASTRETDRLLSDYKRRIDEMKSTASNASNRQVRNPTTPMSRVTHPAAGSTGHLSNSSAAAAAEISLATLRSDQEARQALHETKKAIDHLKSVTGAADVRSTIRIVEAQKEKCDELRQQFHVLQERVQYLSQLKETLLGRLNQLIEAQAAQSSNNSTRPTPRFLDEMFADDGSLTPHYKTASLNGEYQTGGGGQHGEDGEQMDCNEALASLASAITKICSQIPFGPPVEEANYPSESASMNDHLNVLNLLESKLSSLMELVKSLDAIKAEPSTVNGNNPTNNPDLLYSQVGQLSLPTSPRLADPAIKLMQQQTAEGGAAAAGAGGMTGAVVGSHGTAVIGTTVGRAGNPKLRGANESGSDEDQVPTRGFLKRQTRIIVDAKTKKQNQRPRKND</sequence>
<dbReference type="GO" id="GO:0035253">
    <property type="term" value="C:ciliary rootlet"/>
    <property type="evidence" value="ECO:0000318"/>
    <property type="project" value="GO_Central"/>
</dbReference>
<dbReference type="KEGG" id="dpx:DAPPUDRAFT_233289"/>
<dbReference type="HOGENOM" id="CLU_543215_0_0_1"/>
<feature type="compositionally biased region" description="Polar residues" evidence="2">
    <location>
        <begin position="132"/>
        <end position="150"/>
    </location>
</feature>
<evidence type="ECO:0000256" key="1">
    <source>
        <dbReference type="SAM" id="Coils"/>
    </source>
</evidence>
<dbReference type="PANTHER" id="PTHR46518">
    <property type="entry name" value="COILED-COIL DOMAIN-CONTAINING PROTEIN 151"/>
    <property type="match status" value="1"/>
</dbReference>
<dbReference type="PANTHER" id="PTHR46518:SF1">
    <property type="entry name" value="OUTER DYNEIN ARM-DOCKING COMPLEX SUBUNIT 3"/>
    <property type="match status" value="1"/>
</dbReference>
<accession>E9FTQ1</accession>
<gene>
    <name evidence="3" type="ORF">DAPPUDRAFT_233289</name>
</gene>
<feature type="region of interest" description="Disordered" evidence="2">
    <location>
        <begin position="450"/>
        <end position="502"/>
    </location>
</feature>
<feature type="compositionally biased region" description="Basic residues" evidence="2">
    <location>
        <begin position="492"/>
        <end position="502"/>
    </location>
</feature>
<dbReference type="GO" id="GO:0036064">
    <property type="term" value="C:ciliary basal body"/>
    <property type="evidence" value="ECO:0000318"/>
    <property type="project" value="GO_Central"/>
</dbReference>
<keyword evidence="4" id="KW-1185">Reference proteome</keyword>
<protein>
    <submittedName>
        <fullName evidence="3">Uncharacterized protein</fullName>
    </submittedName>
</protein>
<evidence type="ECO:0000256" key="2">
    <source>
        <dbReference type="SAM" id="MobiDB-lite"/>
    </source>
</evidence>
<evidence type="ECO:0000313" key="4">
    <source>
        <dbReference type="Proteomes" id="UP000000305"/>
    </source>
</evidence>
<name>E9FTQ1_DAPPU</name>
<reference evidence="3 4" key="1">
    <citation type="journal article" date="2011" name="Science">
        <title>The ecoresponsive genome of Daphnia pulex.</title>
        <authorList>
            <person name="Colbourne J.K."/>
            <person name="Pfrender M.E."/>
            <person name="Gilbert D."/>
            <person name="Thomas W.K."/>
            <person name="Tucker A."/>
            <person name="Oakley T.H."/>
            <person name="Tokishita S."/>
            <person name="Aerts A."/>
            <person name="Arnold G.J."/>
            <person name="Basu M.K."/>
            <person name="Bauer D.J."/>
            <person name="Caceres C.E."/>
            <person name="Carmel L."/>
            <person name="Casola C."/>
            <person name="Choi J.H."/>
            <person name="Detter J.C."/>
            <person name="Dong Q."/>
            <person name="Dusheyko S."/>
            <person name="Eads B.D."/>
            <person name="Frohlich T."/>
            <person name="Geiler-Samerotte K.A."/>
            <person name="Gerlach D."/>
            <person name="Hatcher P."/>
            <person name="Jogdeo S."/>
            <person name="Krijgsveld J."/>
            <person name="Kriventseva E.V."/>
            <person name="Kultz D."/>
            <person name="Laforsch C."/>
            <person name="Lindquist E."/>
            <person name="Lopez J."/>
            <person name="Manak J.R."/>
            <person name="Muller J."/>
            <person name="Pangilinan J."/>
            <person name="Patwardhan R.P."/>
            <person name="Pitluck S."/>
            <person name="Pritham E.J."/>
            <person name="Rechtsteiner A."/>
            <person name="Rho M."/>
            <person name="Rogozin I.B."/>
            <person name="Sakarya O."/>
            <person name="Salamov A."/>
            <person name="Schaack S."/>
            <person name="Shapiro H."/>
            <person name="Shiga Y."/>
            <person name="Skalitzky C."/>
            <person name="Smith Z."/>
            <person name="Souvorov A."/>
            <person name="Sung W."/>
            <person name="Tang Z."/>
            <person name="Tsuchiya D."/>
            <person name="Tu H."/>
            <person name="Vos H."/>
            <person name="Wang M."/>
            <person name="Wolf Y.I."/>
            <person name="Yamagata H."/>
            <person name="Yamada T."/>
            <person name="Ye Y."/>
            <person name="Shaw J.R."/>
            <person name="Andrews J."/>
            <person name="Crease T.J."/>
            <person name="Tang H."/>
            <person name="Lucas S.M."/>
            <person name="Robertson H.M."/>
            <person name="Bork P."/>
            <person name="Koonin E.V."/>
            <person name="Zdobnov E.M."/>
            <person name="Grigoriev I.V."/>
            <person name="Lynch M."/>
            <person name="Boore J.L."/>
        </authorList>
    </citation>
    <scope>NUCLEOTIDE SEQUENCE [LARGE SCALE GENOMIC DNA]</scope>
</reference>